<dbReference type="Proteomes" id="UP000294829">
    <property type="component" value="Unassembled WGS sequence"/>
</dbReference>
<dbReference type="SUPFAM" id="SSF143100">
    <property type="entry name" value="TTHA1013/TTHA0281-like"/>
    <property type="match status" value="1"/>
</dbReference>
<organism evidence="2 3">
    <name type="scientific">Sapientia aquatica</name>
    <dbReference type="NCBI Taxonomy" id="1549640"/>
    <lineage>
        <taxon>Bacteria</taxon>
        <taxon>Pseudomonadati</taxon>
        <taxon>Pseudomonadota</taxon>
        <taxon>Betaproteobacteria</taxon>
        <taxon>Burkholderiales</taxon>
        <taxon>Oxalobacteraceae</taxon>
        <taxon>Sapientia</taxon>
    </lineage>
</organism>
<dbReference type="OrthoDB" id="5772151at2"/>
<feature type="domain" description="HicB-like antitoxin of toxin-antitoxin system" evidence="1">
    <location>
        <begin position="4"/>
        <end position="90"/>
    </location>
</feature>
<reference evidence="2 3" key="1">
    <citation type="submission" date="2019-03" db="EMBL/GenBank/DDBJ databases">
        <title>Sapientia aquatica gen. nov., sp. nov., isolated from a crater lake.</title>
        <authorList>
            <person name="Felfoldi T."/>
            <person name="Szabo A."/>
            <person name="Toth E."/>
            <person name="Schumann P."/>
            <person name="Keki Z."/>
            <person name="Marialigeti K."/>
            <person name="Mathe I."/>
        </authorList>
    </citation>
    <scope>NUCLEOTIDE SEQUENCE [LARGE SCALE GENOMIC DNA]</scope>
    <source>
        <strain evidence="2 3">SA-152</strain>
    </source>
</reference>
<accession>A0A4R5W720</accession>
<dbReference type="InterPro" id="IPR031807">
    <property type="entry name" value="HicB-like"/>
</dbReference>
<protein>
    <submittedName>
        <fullName evidence="2">Type II toxin-antitoxin system HicB family antitoxin</fullName>
    </submittedName>
</protein>
<dbReference type="Pfam" id="PF15919">
    <property type="entry name" value="HicB_lk_antitox"/>
    <property type="match status" value="1"/>
</dbReference>
<dbReference type="RefSeq" id="WP_133324343.1">
    <property type="nucleotide sequence ID" value="NZ_SMYL01000001.1"/>
</dbReference>
<evidence type="ECO:0000313" key="3">
    <source>
        <dbReference type="Proteomes" id="UP000294829"/>
    </source>
</evidence>
<dbReference type="AlphaFoldDB" id="A0A4R5W720"/>
<dbReference type="InterPro" id="IPR035069">
    <property type="entry name" value="TTHA1013/TTHA0281-like"/>
</dbReference>
<proteinExistence type="predicted"/>
<gene>
    <name evidence="2" type="ORF">E2I14_00405</name>
</gene>
<comment type="caution">
    <text evidence="2">The sequence shown here is derived from an EMBL/GenBank/DDBJ whole genome shotgun (WGS) entry which is preliminary data.</text>
</comment>
<evidence type="ECO:0000259" key="1">
    <source>
        <dbReference type="Pfam" id="PF15919"/>
    </source>
</evidence>
<dbReference type="Gene3D" id="3.30.160.250">
    <property type="match status" value="1"/>
</dbReference>
<sequence>MLSYPVTLTPDSNGTFLVGFPDIPEANSVGDNEDEALLNALDALETAIEIYFDERRPVPTPSKVEAGQHSVDLPALETSKVLLWNEMLSQHLRKADLARKLNVHMPQIDRLFDVRHSSKIEFVESAARALGKRVEISLV</sequence>
<name>A0A4R5W720_9BURK</name>
<dbReference type="EMBL" id="SMYL01000001">
    <property type="protein sequence ID" value="TDK68055.1"/>
    <property type="molecule type" value="Genomic_DNA"/>
</dbReference>
<keyword evidence="3" id="KW-1185">Reference proteome</keyword>
<evidence type="ECO:0000313" key="2">
    <source>
        <dbReference type="EMBL" id="TDK68055.1"/>
    </source>
</evidence>